<organism evidence="16 17">
    <name type="scientific">Aphis craccivora</name>
    <name type="common">Cowpea aphid</name>
    <dbReference type="NCBI Taxonomy" id="307492"/>
    <lineage>
        <taxon>Eukaryota</taxon>
        <taxon>Metazoa</taxon>
        <taxon>Ecdysozoa</taxon>
        <taxon>Arthropoda</taxon>
        <taxon>Hexapoda</taxon>
        <taxon>Insecta</taxon>
        <taxon>Pterygota</taxon>
        <taxon>Neoptera</taxon>
        <taxon>Paraneoptera</taxon>
        <taxon>Hemiptera</taxon>
        <taxon>Sternorrhyncha</taxon>
        <taxon>Aphidomorpha</taxon>
        <taxon>Aphidoidea</taxon>
        <taxon>Aphididae</taxon>
        <taxon>Aphidini</taxon>
        <taxon>Aphis</taxon>
        <taxon>Aphis</taxon>
    </lineage>
</organism>
<comment type="caution">
    <text evidence="16">The sequence shown here is derived from an EMBL/GenBank/DDBJ whole genome shotgun (WGS) entry which is preliminary data.</text>
</comment>
<evidence type="ECO:0000256" key="1">
    <source>
        <dbReference type="ARBA" id="ARBA00004123"/>
    </source>
</evidence>
<dbReference type="CDD" id="cd04476">
    <property type="entry name" value="RPA1_DBD_C"/>
    <property type="match status" value="1"/>
</dbReference>
<evidence type="ECO:0000256" key="3">
    <source>
        <dbReference type="ARBA" id="ARBA00022705"/>
    </source>
</evidence>
<evidence type="ECO:0000256" key="10">
    <source>
        <dbReference type="ARBA" id="ARBA00062035"/>
    </source>
</evidence>
<dbReference type="Pfam" id="PF01336">
    <property type="entry name" value="tRNA_anti-codon"/>
    <property type="match status" value="1"/>
</dbReference>
<dbReference type="InterPro" id="IPR013955">
    <property type="entry name" value="Rep_factor-A_C"/>
</dbReference>
<dbReference type="FunFam" id="2.40.50.140:FF:000064">
    <property type="entry name" value="Replication protein A subunit"/>
    <property type="match status" value="1"/>
</dbReference>
<keyword evidence="5 11" id="KW-0863">Zinc-finger</keyword>
<evidence type="ECO:0000256" key="8">
    <source>
        <dbReference type="ARBA" id="ARBA00023242"/>
    </source>
</evidence>
<reference evidence="16 17" key="1">
    <citation type="submission" date="2019-08" db="EMBL/GenBank/DDBJ databases">
        <title>Whole genome of Aphis craccivora.</title>
        <authorList>
            <person name="Voronova N.V."/>
            <person name="Shulinski R.S."/>
            <person name="Bandarenka Y.V."/>
            <person name="Zhorov D.G."/>
            <person name="Warner D."/>
        </authorList>
    </citation>
    <scope>NUCLEOTIDE SEQUENCE [LARGE SCALE GENOMIC DNA]</scope>
    <source>
        <strain evidence="16">180601</strain>
        <tissue evidence="16">Whole Body</tissue>
    </source>
</reference>
<dbReference type="GO" id="GO:0008270">
    <property type="term" value="F:zinc ion binding"/>
    <property type="evidence" value="ECO:0007669"/>
    <property type="project" value="UniProtKB-KW"/>
</dbReference>
<sequence length="609" mass="68266">MEYEKMLTKGALKSIMNNEDIKDPIMQVLGVRKITAAGANERYRLLISDGYNLNSFAMLATQLNGMVSSGEINEFSILQIKRHIISNLTDRSKGSKQVMILIDLAVMVSGDLVGSKIGDPKPIIDNSGHVVENGISASVDSTPQSNSLPTPRSVHSSVIENSIQRDIDVSNIHPINSLSPYQNKWTIRARVVNKASIRTWNNQRGEGKLFSMDLLDESGEIRATAFNSECDKFFDMVEVNKVYFITRGTIKTANKKFSNLNNDYELTLSGETQIFPCHDFDDSKMPALRFNFVQLSQVKDVDVDGIVDVIGVCQTAGELIKLISKTTRKELKKRDVTIVDQSLSSVTITLWDTQAEDFDGSLQPVIAIKGSRIREFMGSKSLSLLGSTVMQINPDIEEAHRLRGWYDSLPSNIEFNNISTRSDAVANAQFLTIKGAQLAQLGSGDKADYYSMYSHLIFVKSESALYKACPKPDCQKKVIDRNDGTYRCEKCNDETENFKYRLMLLAQLSDSTGNQWVTMFQETAENLLGTTSAELGRLMEESKEEYSNVFQRQMFKLFEIRARAKMETYNNETRLKVSLVNIKTIDYKVASTKLIADIKRLSGISTSVM</sequence>
<dbReference type="EMBL" id="VUJU01000601">
    <property type="protein sequence ID" value="KAF0769416.1"/>
    <property type="molecule type" value="Genomic_DNA"/>
</dbReference>
<evidence type="ECO:0000313" key="17">
    <source>
        <dbReference type="Proteomes" id="UP000478052"/>
    </source>
</evidence>
<keyword evidence="8 11" id="KW-0539">Nucleus</keyword>
<evidence type="ECO:0000256" key="7">
    <source>
        <dbReference type="ARBA" id="ARBA00023125"/>
    </source>
</evidence>
<dbReference type="InterPro" id="IPR012340">
    <property type="entry name" value="NA-bd_OB-fold"/>
</dbReference>
<comment type="subcellular location">
    <subcellularLocation>
        <location evidence="1 11">Nucleus</location>
    </subcellularLocation>
</comment>
<dbReference type="AlphaFoldDB" id="A0A6G0ZEN0"/>
<dbReference type="CDD" id="cd04474">
    <property type="entry name" value="RPA1_DBD_A"/>
    <property type="match status" value="1"/>
</dbReference>
<evidence type="ECO:0000256" key="2">
    <source>
        <dbReference type="ARBA" id="ARBA00005690"/>
    </source>
</evidence>
<dbReference type="InterPro" id="IPR004591">
    <property type="entry name" value="Rfa1"/>
</dbReference>
<dbReference type="CDD" id="cd04475">
    <property type="entry name" value="RPA1_DBD_B"/>
    <property type="match status" value="1"/>
</dbReference>
<dbReference type="Pfam" id="PF04057">
    <property type="entry name" value="Rep-A_N"/>
    <property type="match status" value="1"/>
</dbReference>
<feature type="domain" description="OB" evidence="12">
    <location>
        <begin position="185"/>
        <end position="265"/>
    </location>
</feature>
<evidence type="ECO:0000259" key="15">
    <source>
        <dbReference type="Pfam" id="PF16900"/>
    </source>
</evidence>
<comment type="similarity">
    <text evidence="2 11">Belongs to the replication factor A protein 1 family.</text>
</comment>
<dbReference type="GO" id="GO:0005634">
    <property type="term" value="C:nucleus"/>
    <property type="evidence" value="ECO:0007669"/>
    <property type="project" value="UniProtKB-SubCell"/>
</dbReference>
<name>A0A6G0ZEN0_APHCR</name>
<dbReference type="FunFam" id="2.40.50.140:FF:000117">
    <property type="entry name" value="Replication protein A subunit"/>
    <property type="match status" value="1"/>
</dbReference>
<evidence type="ECO:0000256" key="5">
    <source>
        <dbReference type="ARBA" id="ARBA00022771"/>
    </source>
</evidence>
<keyword evidence="4 11" id="KW-0479">Metal-binding</keyword>
<dbReference type="InterPro" id="IPR031657">
    <property type="entry name" value="REPA_OB_2"/>
</dbReference>
<keyword evidence="7 11" id="KW-0238">DNA-binding</keyword>
<feature type="domain" description="Replication protein A OB" evidence="15">
    <location>
        <begin position="295"/>
        <end position="393"/>
    </location>
</feature>
<dbReference type="GO" id="GO:0003677">
    <property type="term" value="F:DNA binding"/>
    <property type="evidence" value="ECO:0007669"/>
    <property type="project" value="UniProtKB-KW"/>
</dbReference>
<dbReference type="CDD" id="cd04477">
    <property type="entry name" value="RPA1N"/>
    <property type="match status" value="1"/>
</dbReference>
<dbReference type="GO" id="GO:0006310">
    <property type="term" value="P:DNA recombination"/>
    <property type="evidence" value="ECO:0007669"/>
    <property type="project" value="InterPro"/>
</dbReference>
<dbReference type="NCBIfam" id="TIGR00617">
    <property type="entry name" value="rpa1"/>
    <property type="match status" value="1"/>
</dbReference>
<dbReference type="Gene3D" id="2.40.50.140">
    <property type="entry name" value="Nucleic acid-binding proteins"/>
    <property type="match status" value="4"/>
</dbReference>
<keyword evidence="17" id="KW-1185">Reference proteome</keyword>
<dbReference type="PANTHER" id="PTHR47165">
    <property type="entry name" value="OS03G0429900 PROTEIN"/>
    <property type="match status" value="1"/>
</dbReference>
<dbReference type="InterPro" id="IPR004365">
    <property type="entry name" value="NA-bd_OB_tRNA"/>
</dbReference>
<dbReference type="GO" id="GO:0006281">
    <property type="term" value="P:DNA repair"/>
    <property type="evidence" value="ECO:0007669"/>
    <property type="project" value="InterPro"/>
</dbReference>
<feature type="domain" description="Replication factor A C-terminal" evidence="14">
    <location>
        <begin position="449"/>
        <end position="593"/>
    </location>
</feature>
<dbReference type="Pfam" id="PF08646">
    <property type="entry name" value="Rep_fac-A_C"/>
    <property type="match status" value="1"/>
</dbReference>
<comment type="function">
    <text evidence="9 11">As part of the heterotrimeric replication protein A complex (RPA/RP-A), binds and stabilizes single-stranded DNA intermediates, that form during DNA replication or upon DNA stress. It prevents their reannealing and in parallel, recruits and activates different proteins and complexes involved in DNA metabolism. Thereby, it plays an essential role both in DNA replication and the cellular response to DNA damage.</text>
</comment>
<evidence type="ECO:0000259" key="13">
    <source>
        <dbReference type="Pfam" id="PF04057"/>
    </source>
</evidence>
<dbReference type="OrthoDB" id="1751331at2759"/>
<keyword evidence="3 11" id="KW-0235">DNA replication</keyword>
<dbReference type="FunFam" id="2.40.50.140:FF:000041">
    <property type="entry name" value="Replication protein A subunit"/>
    <property type="match status" value="1"/>
</dbReference>
<evidence type="ECO:0000256" key="6">
    <source>
        <dbReference type="ARBA" id="ARBA00022833"/>
    </source>
</evidence>
<keyword evidence="6 11" id="KW-0862">Zinc</keyword>
<evidence type="ECO:0000259" key="14">
    <source>
        <dbReference type="Pfam" id="PF08646"/>
    </source>
</evidence>
<gene>
    <name evidence="16" type="ORF">FWK35_00000851</name>
</gene>
<evidence type="ECO:0000256" key="9">
    <source>
        <dbReference type="ARBA" id="ARBA00058595"/>
    </source>
</evidence>
<dbReference type="Pfam" id="PF16900">
    <property type="entry name" value="REPA_OB_2"/>
    <property type="match status" value="1"/>
</dbReference>
<dbReference type="Proteomes" id="UP000478052">
    <property type="component" value="Unassembled WGS sequence"/>
</dbReference>
<protein>
    <recommendedName>
        <fullName evidence="11">Replication protein A subunit</fullName>
    </recommendedName>
</protein>
<dbReference type="GO" id="GO:0006260">
    <property type="term" value="P:DNA replication"/>
    <property type="evidence" value="ECO:0007669"/>
    <property type="project" value="UniProtKB-KW"/>
</dbReference>
<dbReference type="InterPro" id="IPR007199">
    <property type="entry name" value="Rep_factor-A_N"/>
</dbReference>
<evidence type="ECO:0000256" key="4">
    <source>
        <dbReference type="ARBA" id="ARBA00022723"/>
    </source>
</evidence>
<dbReference type="InterPro" id="IPR047192">
    <property type="entry name" value="Euk_RPA1_DBD_C"/>
</dbReference>
<feature type="domain" description="Replication factor-A protein 1 N-terminal" evidence="13">
    <location>
        <begin position="7"/>
        <end position="108"/>
    </location>
</feature>
<dbReference type="SUPFAM" id="SSF50249">
    <property type="entry name" value="Nucleic acid-binding proteins"/>
    <property type="match status" value="4"/>
</dbReference>
<evidence type="ECO:0000313" key="16">
    <source>
        <dbReference type="EMBL" id="KAF0769416.1"/>
    </source>
</evidence>
<dbReference type="FunFam" id="2.40.50.140:FF:000090">
    <property type="entry name" value="Replication protein A subunit"/>
    <property type="match status" value="1"/>
</dbReference>
<proteinExistence type="inferred from homology"/>
<evidence type="ECO:0000256" key="11">
    <source>
        <dbReference type="RuleBase" id="RU364130"/>
    </source>
</evidence>
<dbReference type="PANTHER" id="PTHR47165:SF4">
    <property type="entry name" value="OS03G0429900 PROTEIN"/>
    <property type="match status" value="1"/>
</dbReference>
<accession>A0A6G0ZEN0</accession>
<evidence type="ECO:0000259" key="12">
    <source>
        <dbReference type="Pfam" id="PF01336"/>
    </source>
</evidence>
<comment type="subunit">
    <text evidence="10 11">Component of the heterotrimeric canonical replication protein A complex (RPA).</text>
</comment>